<dbReference type="GO" id="GO:0061542">
    <property type="term" value="F:3-demethylubiquinol 3-O-methyltransferase activity"/>
    <property type="evidence" value="ECO:0007669"/>
    <property type="project" value="UniProtKB-EC"/>
</dbReference>
<dbReference type="AlphaFoldDB" id="Q8NQY1"/>
<dbReference type="InterPro" id="IPR029063">
    <property type="entry name" value="SAM-dependent_MTases_sf"/>
</dbReference>
<evidence type="ECO:0000256" key="2">
    <source>
        <dbReference type="ARBA" id="ARBA00022679"/>
    </source>
</evidence>
<proteinExistence type="predicted"/>
<evidence type="ECO:0000256" key="1">
    <source>
        <dbReference type="ARBA" id="ARBA00022603"/>
    </source>
</evidence>
<keyword evidence="3" id="KW-0949">S-adenosyl-L-methionine</keyword>
<reference evidence="7" key="1">
    <citation type="journal article" date="2003" name="Appl. Microbiol. Biotechnol.">
        <title>The Corynebacterium glutamicum genome: features and impacts on biotechnological processes.</title>
        <authorList>
            <person name="Ikeda M."/>
            <person name="Nakagawa S."/>
        </authorList>
    </citation>
    <scope>NUCLEOTIDE SEQUENCE [LARGE SCALE GENOMIC DNA]</scope>
    <source>
        <strain evidence="7">ATCC 13032 / DSM 20300 / BCRC 11384 / JCM 1318 / LMG 3730 / NCIMB 10025</strain>
    </source>
</reference>
<keyword evidence="2 6" id="KW-0808">Transferase</keyword>
<dbReference type="SUPFAM" id="SSF53335">
    <property type="entry name" value="S-adenosyl-L-methionine-dependent methyltransferases"/>
    <property type="match status" value="1"/>
</dbReference>
<sequence length="206" mass="22582">MWTPKMDHHHHDHGEKRPYDQVTPESMENQYTTTEQVWSGNPNQALIAYLGEEPAEGTALDIGCGEGADLVWLSSKGYVTTGIDFAPTAVKRAKQNAPSAEVLLVSFTEFAIESGRQFDLVSCSYGQIPANDTSVAQLENLVAPGGTLLFTHHDFESESAATPKWLSENLSEAFRVELVESFERDIKTGAGAHHHVDIVLKATKVD</sequence>
<dbReference type="OrthoDB" id="9786503at2"/>
<dbReference type="Proteomes" id="UP000000582">
    <property type="component" value="Chromosome"/>
</dbReference>
<dbReference type="InterPro" id="IPR025714">
    <property type="entry name" value="Methyltranfer_dom"/>
</dbReference>
<protein>
    <submittedName>
        <fullName evidence="6">SAM-dependent methyltransferases</fullName>
        <ecNumber evidence="6">2.1.1.64</ecNumber>
    </submittedName>
</protein>
<dbReference type="EMBL" id="BA000036">
    <property type="protein sequence ID" value="BAB98684.1"/>
    <property type="molecule type" value="Genomic_DNA"/>
</dbReference>
<dbReference type="Gene3D" id="3.40.50.150">
    <property type="entry name" value="Vaccinia Virus protein VP39"/>
    <property type="match status" value="1"/>
</dbReference>
<evidence type="ECO:0000313" key="7">
    <source>
        <dbReference type="Proteomes" id="UP000000582"/>
    </source>
</evidence>
<evidence type="ECO:0000256" key="4">
    <source>
        <dbReference type="SAM" id="MobiDB-lite"/>
    </source>
</evidence>
<evidence type="ECO:0000313" key="6">
    <source>
        <dbReference type="EMBL" id="BAB98684.1"/>
    </source>
</evidence>
<dbReference type="STRING" id="196627.cg1459"/>
<dbReference type="eggNOG" id="COG0500">
    <property type="taxonomic scope" value="Bacteria"/>
</dbReference>
<name>Q8NQY1_CORGL</name>
<dbReference type="PATRIC" id="fig|196627.13.peg.1268"/>
<dbReference type="GO" id="GO:0032259">
    <property type="term" value="P:methylation"/>
    <property type="evidence" value="ECO:0007669"/>
    <property type="project" value="UniProtKB-KW"/>
</dbReference>
<evidence type="ECO:0000259" key="5">
    <source>
        <dbReference type="Pfam" id="PF13847"/>
    </source>
</evidence>
<feature type="region of interest" description="Disordered" evidence="4">
    <location>
        <begin position="1"/>
        <end position="24"/>
    </location>
</feature>
<keyword evidence="1 6" id="KW-0489">Methyltransferase</keyword>
<dbReference type="CDD" id="cd02440">
    <property type="entry name" value="AdoMet_MTases"/>
    <property type="match status" value="1"/>
</dbReference>
<dbReference type="Pfam" id="PF13847">
    <property type="entry name" value="Methyltransf_31"/>
    <property type="match status" value="1"/>
</dbReference>
<keyword evidence="7" id="KW-1185">Reference proteome</keyword>
<gene>
    <name evidence="6" type="ordered locus">Cgl1291</name>
</gene>
<dbReference type="PANTHER" id="PTHR43464">
    <property type="entry name" value="METHYLTRANSFERASE"/>
    <property type="match status" value="1"/>
</dbReference>
<dbReference type="EC" id="2.1.1.64" evidence="6"/>
<feature type="domain" description="Methyltransferase" evidence="5">
    <location>
        <begin position="58"/>
        <end position="161"/>
    </location>
</feature>
<evidence type="ECO:0000256" key="3">
    <source>
        <dbReference type="ARBA" id="ARBA00022691"/>
    </source>
</evidence>
<dbReference type="HOGENOM" id="CLU_056435_0_2_11"/>
<dbReference type="KEGG" id="cgl:Cgl1291"/>
<accession>Q8NQY1</accession>
<organism evidence="6 7">
    <name type="scientific">Corynebacterium glutamicum (strain ATCC 13032 / DSM 20300 / JCM 1318 / BCRC 11384 / CCUG 27702 / LMG 3730 / NBRC 12168 / NCIMB 10025 / NRRL B-2784 / 534)</name>
    <dbReference type="NCBI Taxonomy" id="196627"/>
    <lineage>
        <taxon>Bacteria</taxon>
        <taxon>Bacillati</taxon>
        <taxon>Actinomycetota</taxon>
        <taxon>Actinomycetes</taxon>
        <taxon>Mycobacteriales</taxon>
        <taxon>Corynebacteriaceae</taxon>
        <taxon>Corynebacterium</taxon>
    </lineage>
</organism>
<dbReference type="BioCyc" id="CORYNE:G18NG-10864-MONOMER"/>
<dbReference type="PANTHER" id="PTHR43464:SF19">
    <property type="entry name" value="UBIQUINONE BIOSYNTHESIS O-METHYLTRANSFERASE, MITOCHONDRIAL"/>
    <property type="match status" value="1"/>
</dbReference>